<organism evidence="1 2">
    <name type="scientific">Catellatospora chokoriensis</name>
    <dbReference type="NCBI Taxonomy" id="310353"/>
    <lineage>
        <taxon>Bacteria</taxon>
        <taxon>Bacillati</taxon>
        <taxon>Actinomycetota</taxon>
        <taxon>Actinomycetes</taxon>
        <taxon>Micromonosporales</taxon>
        <taxon>Micromonosporaceae</taxon>
        <taxon>Catellatospora</taxon>
    </lineage>
</organism>
<evidence type="ECO:0000313" key="1">
    <source>
        <dbReference type="EMBL" id="GIF86856.1"/>
    </source>
</evidence>
<evidence type="ECO:0000313" key="2">
    <source>
        <dbReference type="Proteomes" id="UP000619293"/>
    </source>
</evidence>
<name>A0A8J3JKT3_9ACTN</name>
<sequence length="153" mass="15829">MRHHFGEKLDRWTVGGLLVGLLVVGALGVAAARGVPTSTSTPAKPAKVEAIEGSKVKKVTLTEEGVGRLGLTTVPMAEAAGVKTIPYSALIYQPDGSTWTYVETAPLSYQREPITVTKIEGDQVRLSQGPAAGAKVVSVGAAELYGAETGIGK</sequence>
<dbReference type="RefSeq" id="WP_203736068.1">
    <property type="nucleotide sequence ID" value="NZ_BAAALB010000004.1"/>
</dbReference>
<dbReference type="AlphaFoldDB" id="A0A8J3JKT3"/>
<protein>
    <submittedName>
        <fullName evidence="1">Uncharacterized protein</fullName>
    </submittedName>
</protein>
<proteinExistence type="predicted"/>
<dbReference type="Proteomes" id="UP000619293">
    <property type="component" value="Unassembled WGS sequence"/>
</dbReference>
<accession>A0A8J3JKT3</accession>
<reference evidence="1 2" key="1">
    <citation type="submission" date="2021-01" db="EMBL/GenBank/DDBJ databases">
        <title>Whole genome shotgun sequence of Catellatospora chokoriensis NBRC 107358.</title>
        <authorList>
            <person name="Komaki H."/>
            <person name="Tamura T."/>
        </authorList>
    </citation>
    <scope>NUCLEOTIDE SEQUENCE [LARGE SCALE GENOMIC DNA]</scope>
    <source>
        <strain evidence="1 2">NBRC 107358</strain>
    </source>
</reference>
<dbReference type="Gene3D" id="2.40.420.20">
    <property type="match status" value="1"/>
</dbReference>
<keyword evidence="2" id="KW-1185">Reference proteome</keyword>
<dbReference type="EMBL" id="BONG01000001">
    <property type="protein sequence ID" value="GIF86856.1"/>
    <property type="molecule type" value="Genomic_DNA"/>
</dbReference>
<gene>
    <name evidence="1" type="ORF">Cch02nite_03000</name>
</gene>
<comment type="caution">
    <text evidence="1">The sequence shown here is derived from an EMBL/GenBank/DDBJ whole genome shotgun (WGS) entry which is preliminary data.</text>
</comment>